<gene>
    <name evidence="1" type="ORF">CINCED_3A001516</name>
</gene>
<protein>
    <submittedName>
        <fullName evidence="1">Uncharacterized protein</fullName>
    </submittedName>
</protein>
<dbReference type="EMBL" id="CABPRJ010000488">
    <property type="protein sequence ID" value="VVC29132.1"/>
    <property type="molecule type" value="Genomic_DNA"/>
</dbReference>
<organism evidence="1 2">
    <name type="scientific">Cinara cedri</name>
    <dbReference type="NCBI Taxonomy" id="506608"/>
    <lineage>
        <taxon>Eukaryota</taxon>
        <taxon>Metazoa</taxon>
        <taxon>Ecdysozoa</taxon>
        <taxon>Arthropoda</taxon>
        <taxon>Hexapoda</taxon>
        <taxon>Insecta</taxon>
        <taxon>Pterygota</taxon>
        <taxon>Neoptera</taxon>
        <taxon>Paraneoptera</taxon>
        <taxon>Hemiptera</taxon>
        <taxon>Sternorrhyncha</taxon>
        <taxon>Aphidomorpha</taxon>
        <taxon>Aphidoidea</taxon>
        <taxon>Aphididae</taxon>
        <taxon>Lachninae</taxon>
        <taxon>Cinara</taxon>
    </lineage>
</organism>
<sequence>MAKIMGKNPQLVDGYRKLHIFAEVIKYFETLSKGIKRLKNHFYDGGRFSETEARQFPS</sequence>
<dbReference type="AlphaFoldDB" id="A0A5E4MCI4"/>
<evidence type="ECO:0000313" key="1">
    <source>
        <dbReference type="EMBL" id="VVC29132.1"/>
    </source>
</evidence>
<evidence type="ECO:0000313" key="2">
    <source>
        <dbReference type="Proteomes" id="UP000325440"/>
    </source>
</evidence>
<accession>A0A5E4MCI4</accession>
<reference evidence="1 2" key="1">
    <citation type="submission" date="2019-08" db="EMBL/GenBank/DDBJ databases">
        <authorList>
            <person name="Alioto T."/>
            <person name="Alioto T."/>
            <person name="Gomez Garrido J."/>
        </authorList>
    </citation>
    <scope>NUCLEOTIDE SEQUENCE [LARGE SCALE GENOMIC DNA]</scope>
</reference>
<proteinExistence type="predicted"/>
<dbReference type="Proteomes" id="UP000325440">
    <property type="component" value="Unassembled WGS sequence"/>
</dbReference>
<keyword evidence="2" id="KW-1185">Reference proteome</keyword>
<name>A0A5E4MCI4_9HEMI</name>